<sequence length="413" mass="46351">MATQYQLPQRHVQIRHRRAQRESLWQLPRVDSESAWHHCRLCGPCFHCLTLGGRCHHSNRHEYHRGVGAMVINAVFRRQFIYSTVCMSLLGAVLLTWTPPATATPGDDLPASDASTHTADLDTTSTFDTPSDPDLSNSEAIPPLHPLVNPDPLDISDYLDDPDRAYLTDYAQLLTPSQEHTLVQYLRAASAKHNIQLSVVFVSWGRYPFREAAEEHFDDKHLGYGARRDGLLLYVATDSRDMHLVSNGKSHDILRREGLRRVGFSVREVLSHEKWYDAVVEFISASDQEFSAYQEHSFIFPREQSEILPAVLIALIGAGVGAEYGRRKLAAKIQTSSSNAAGFQPLFLAFNVEQSTDTLTRSRSTSRRRVHYDSHSRSDSWRRSSASGKSRSSSSGSWRSSSSSSRGGFSSKF</sequence>
<keyword evidence="2" id="KW-0812">Transmembrane</keyword>
<keyword evidence="2" id="KW-0472">Membrane</keyword>
<evidence type="ECO:0000259" key="3">
    <source>
        <dbReference type="Pfam" id="PF04536"/>
    </source>
</evidence>
<reference evidence="4 5" key="1">
    <citation type="submission" date="2018-11" db="EMBL/GenBank/DDBJ databases">
        <title>Genomes From Bacteria Associated with the Canine Oral Cavity: a Test Case for Automated Genome-Based Taxonomic Assignment.</title>
        <authorList>
            <person name="Coil D.A."/>
            <person name="Jospin G."/>
            <person name="Darling A.E."/>
            <person name="Wallis C."/>
            <person name="Davis I.J."/>
            <person name="Harris S."/>
            <person name="Eisen J.A."/>
            <person name="Holcombe L.J."/>
            <person name="O'Flynn C."/>
        </authorList>
    </citation>
    <scope>NUCLEOTIDE SEQUENCE [LARGE SCALE GENOMIC DNA]</scope>
    <source>
        <strain evidence="4 5">OH770</strain>
    </source>
</reference>
<protein>
    <submittedName>
        <fullName evidence="4">TPM domain-containing protein</fullName>
    </submittedName>
</protein>
<dbReference type="InterPro" id="IPR007621">
    <property type="entry name" value="TPM_dom"/>
</dbReference>
<evidence type="ECO:0000256" key="2">
    <source>
        <dbReference type="SAM" id="Phobius"/>
    </source>
</evidence>
<evidence type="ECO:0000313" key="4">
    <source>
        <dbReference type="EMBL" id="RRC95080.1"/>
    </source>
</evidence>
<feature type="compositionally biased region" description="Low complexity" evidence="1">
    <location>
        <begin position="121"/>
        <end position="136"/>
    </location>
</feature>
<dbReference type="AlphaFoldDB" id="A0A3P1SDV5"/>
<keyword evidence="5" id="KW-1185">Reference proteome</keyword>
<dbReference type="EMBL" id="RQZF01000007">
    <property type="protein sequence ID" value="RRC95080.1"/>
    <property type="molecule type" value="Genomic_DNA"/>
</dbReference>
<feature type="domain" description="TPM" evidence="3">
    <location>
        <begin position="168"/>
        <end position="286"/>
    </location>
</feature>
<feature type="compositionally biased region" description="Basic and acidic residues" evidence="1">
    <location>
        <begin position="371"/>
        <end position="382"/>
    </location>
</feature>
<gene>
    <name evidence="4" type="ORF">EII11_07550</name>
</gene>
<feature type="region of interest" description="Disordered" evidence="1">
    <location>
        <begin position="360"/>
        <end position="413"/>
    </location>
</feature>
<dbReference type="Proteomes" id="UP000280444">
    <property type="component" value="Unassembled WGS sequence"/>
</dbReference>
<evidence type="ECO:0000256" key="1">
    <source>
        <dbReference type="SAM" id="MobiDB-lite"/>
    </source>
</evidence>
<proteinExistence type="predicted"/>
<evidence type="ECO:0000313" key="5">
    <source>
        <dbReference type="Proteomes" id="UP000280444"/>
    </source>
</evidence>
<feature type="compositionally biased region" description="Low complexity" evidence="1">
    <location>
        <begin position="383"/>
        <end position="413"/>
    </location>
</feature>
<feature type="region of interest" description="Disordered" evidence="1">
    <location>
        <begin position="105"/>
        <end position="149"/>
    </location>
</feature>
<feature type="transmembrane region" description="Helical" evidence="2">
    <location>
        <begin position="80"/>
        <end position="97"/>
    </location>
</feature>
<organism evidence="4 5">
    <name type="scientific">Schaalia canis</name>
    <dbReference type="NCBI Taxonomy" id="100469"/>
    <lineage>
        <taxon>Bacteria</taxon>
        <taxon>Bacillati</taxon>
        <taxon>Actinomycetota</taxon>
        <taxon>Actinomycetes</taxon>
        <taxon>Actinomycetales</taxon>
        <taxon>Actinomycetaceae</taxon>
        <taxon>Schaalia</taxon>
    </lineage>
</organism>
<accession>A0A3P1SDV5</accession>
<comment type="caution">
    <text evidence="4">The sequence shown here is derived from an EMBL/GenBank/DDBJ whole genome shotgun (WGS) entry which is preliminary data.</text>
</comment>
<name>A0A3P1SDV5_9ACTO</name>
<dbReference type="Pfam" id="PF04536">
    <property type="entry name" value="TPM_phosphatase"/>
    <property type="match status" value="1"/>
</dbReference>
<dbReference type="Gene3D" id="3.10.310.50">
    <property type="match status" value="1"/>
</dbReference>
<keyword evidence="2" id="KW-1133">Transmembrane helix</keyword>